<dbReference type="PANTHER" id="PTHR38839:SF4">
    <property type="entry name" value="TRANSCRIPTIONAL REGULATOR WHIB"/>
    <property type="match status" value="1"/>
</dbReference>
<evidence type="ECO:0000256" key="2">
    <source>
        <dbReference type="ARBA" id="ARBA00006597"/>
    </source>
</evidence>
<dbReference type="InterPro" id="IPR034768">
    <property type="entry name" value="4FE4S_WBL"/>
</dbReference>
<comment type="PTM">
    <text evidence="11">The Fe-S cluster can be nitrosylated by nitric oxide (NO).</text>
</comment>
<keyword evidence="7 11" id="KW-0805">Transcription regulation</keyword>
<dbReference type="InterPro" id="IPR003482">
    <property type="entry name" value="Whib"/>
</dbReference>
<organism evidence="13 14">
    <name type="scientific">Saccharopolyspora gregorii</name>
    <dbReference type="NCBI Taxonomy" id="33914"/>
    <lineage>
        <taxon>Bacteria</taxon>
        <taxon>Bacillati</taxon>
        <taxon>Actinomycetota</taxon>
        <taxon>Actinomycetes</taxon>
        <taxon>Pseudonocardiales</taxon>
        <taxon>Pseudonocardiaceae</taxon>
        <taxon>Saccharopolyspora</taxon>
    </lineage>
</organism>
<dbReference type="HAMAP" id="MF_01479">
    <property type="entry name" value="WhiB"/>
    <property type="match status" value="1"/>
</dbReference>
<reference evidence="14" key="1">
    <citation type="journal article" date="2019" name="Int. J. Syst. Evol. Microbiol.">
        <title>The Global Catalogue of Microorganisms (GCM) 10K type strain sequencing project: providing services to taxonomists for standard genome sequencing and annotation.</title>
        <authorList>
            <consortium name="The Broad Institute Genomics Platform"/>
            <consortium name="The Broad Institute Genome Sequencing Center for Infectious Disease"/>
            <person name="Wu L."/>
            <person name="Ma J."/>
        </authorList>
    </citation>
    <scope>NUCLEOTIDE SEQUENCE [LARGE SCALE GENOMIC DNA]</scope>
    <source>
        <strain evidence="14">JCM 9687</strain>
    </source>
</reference>
<feature type="binding site" evidence="11">
    <location>
        <position position="49"/>
    </location>
    <ligand>
        <name>[4Fe-4S] cluster</name>
        <dbReference type="ChEBI" id="CHEBI:49883"/>
    </ligand>
</feature>
<evidence type="ECO:0000259" key="12">
    <source>
        <dbReference type="PROSITE" id="PS51674"/>
    </source>
</evidence>
<evidence type="ECO:0000256" key="6">
    <source>
        <dbReference type="ARBA" id="ARBA00023014"/>
    </source>
</evidence>
<sequence length="94" mass="10022">MIKIIDAITAPTGAADWYQSALCAQSDPDAFFPEKGQSGKMAKRICGSCEVREECLRYALGNADLSGIWGGLSESERRELRVAARAAELAADAA</sequence>
<dbReference type="PROSITE" id="PS51674">
    <property type="entry name" value="4FE4S_WBL"/>
    <property type="match status" value="1"/>
</dbReference>
<evidence type="ECO:0000256" key="7">
    <source>
        <dbReference type="ARBA" id="ARBA00023015"/>
    </source>
</evidence>
<keyword evidence="3 11" id="KW-0004">4Fe-4S</keyword>
<protein>
    <recommendedName>
        <fullName evidence="11">Transcriptional regulator WhiB</fullName>
    </recommendedName>
</protein>
<comment type="function">
    <text evidence="11">Acts as a transcriptional regulator. Probably redox-responsive. The apo- but not holo-form probably binds DNA.</text>
</comment>
<keyword evidence="14" id="KW-1185">Reference proteome</keyword>
<comment type="cofactor">
    <cofactor evidence="11">
        <name>[4Fe-4S] cluster</name>
        <dbReference type="ChEBI" id="CHEBI:49883"/>
    </cofactor>
    <text evidence="11">Binds 1 [4Fe-4S] cluster per subunit. Following nitrosylation of the [4Fe-4S] cluster binds 1 [4Fe-8(NO)] cluster per subunit.</text>
</comment>
<dbReference type="RefSeq" id="WP_224965975.1">
    <property type="nucleotide sequence ID" value="NZ_BAAAYK010000038.1"/>
</dbReference>
<keyword evidence="11" id="KW-0963">Cytoplasm</keyword>
<evidence type="ECO:0000313" key="13">
    <source>
        <dbReference type="EMBL" id="GAA3361756.1"/>
    </source>
</evidence>
<keyword evidence="10 11" id="KW-0804">Transcription</keyword>
<dbReference type="EMBL" id="BAAAYK010000038">
    <property type="protein sequence ID" value="GAA3361756.1"/>
    <property type="molecule type" value="Genomic_DNA"/>
</dbReference>
<keyword evidence="8 11" id="KW-0238">DNA-binding</keyword>
<evidence type="ECO:0000256" key="1">
    <source>
        <dbReference type="ARBA" id="ARBA00004496"/>
    </source>
</evidence>
<evidence type="ECO:0000256" key="3">
    <source>
        <dbReference type="ARBA" id="ARBA00022485"/>
    </source>
</evidence>
<feature type="domain" description="4Fe-4S Wbl-type" evidence="12">
    <location>
        <begin position="22"/>
        <end position="79"/>
    </location>
</feature>
<accession>A0ABP6RW65</accession>
<gene>
    <name evidence="11" type="primary">whiB</name>
    <name evidence="13" type="ORF">GCM10020366_46970</name>
</gene>
<keyword evidence="4 11" id="KW-0479">Metal-binding</keyword>
<dbReference type="Pfam" id="PF02467">
    <property type="entry name" value="Whib"/>
    <property type="match status" value="1"/>
</dbReference>
<feature type="binding site" evidence="11">
    <location>
        <position position="23"/>
    </location>
    <ligand>
        <name>[4Fe-4S] cluster</name>
        <dbReference type="ChEBI" id="CHEBI:49883"/>
    </ligand>
</feature>
<feature type="binding site" evidence="11">
    <location>
        <position position="55"/>
    </location>
    <ligand>
        <name>[4Fe-4S] cluster</name>
        <dbReference type="ChEBI" id="CHEBI:49883"/>
    </ligand>
</feature>
<proteinExistence type="inferred from homology"/>
<name>A0ABP6RW65_9PSEU</name>
<dbReference type="Proteomes" id="UP001500483">
    <property type="component" value="Unassembled WGS sequence"/>
</dbReference>
<keyword evidence="6 11" id="KW-0411">Iron-sulfur</keyword>
<keyword evidence="9 11" id="KW-1015">Disulfide bond</keyword>
<comment type="similarity">
    <text evidence="2 11">Belongs to the WhiB family.</text>
</comment>
<comment type="caution">
    <text evidence="13">The sequence shown here is derived from an EMBL/GenBank/DDBJ whole genome shotgun (WGS) entry which is preliminary data.</text>
</comment>
<evidence type="ECO:0000313" key="14">
    <source>
        <dbReference type="Proteomes" id="UP001500483"/>
    </source>
</evidence>
<evidence type="ECO:0000256" key="8">
    <source>
        <dbReference type="ARBA" id="ARBA00023125"/>
    </source>
</evidence>
<evidence type="ECO:0000256" key="5">
    <source>
        <dbReference type="ARBA" id="ARBA00023004"/>
    </source>
</evidence>
<dbReference type="PANTHER" id="PTHR38839">
    <property type="entry name" value="TRANSCRIPTIONAL REGULATOR WHID-RELATED"/>
    <property type="match status" value="1"/>
</dbReference>
<feature type="binding site" evidence="11">
    <location>
        <position position="46"/>
    </location>
    <ligand>
        <name>[4Fe-4S] cluster</name>
        <dbReference type="ChEBI" id="CHEBI:49883"/>
    </ligand>
</feature>
<evidence type="ECO:0000256" key="10">
    <source>
        <dbReference type="ARBA" id="ARBA00023163"/>
    </source>
</evidence>
<comment type="subcellular location">
    <subcellularLocation>
        <location evidence="1 11">Cytoplasm</location>
    </subcellularLocation>
</comment>
<comment type="PTM">
    <text evidence="11">Upon Fe-S cluster removal intramolecular disulfide bonds are formed.</text>
</comment>
<keyword evidence="5 11" id="KW-0408">Iron</keyword>
<evidence type="ECO:0000256" key="9">
    <source>
        <dbReference type="ARBA" id="ARBA00023157"/>
    </source>
</evidence>
<evidence type="ECO:0000256" key="11">
    <source>
        <dbReference type="HAMAP-Rule" id="MF_01479"/>
    </source>
</evidence>
<evidence type="ECO:0000256" key="4">
    <source>
        <dbReference type="ARBA" id="ARBA00022723"/>
    </source>
</evidence>